<protein>
    <submittedName>
        <fullName evidence="4">Putative DNA-binding transcriptional regulator</fullName>
    </submittedName>
</protein>
<reference evidence="4 5" key="1">
    <citation type="journal article" date="2014" name="Appl. Environ. Microbiol.">
        <title>Comparative Genome Analysis of 'Candidatus Methanoplasma termitum' Indicates a New Mode of Energy Metabolism in the Seventh Order of Methanogens.</title>
        <authorList>
            <person name="Lang K."/>
            <person name="Schuldes J."/>
            <person name="Klingl A."/>
            <person name="Poehlein A."/>
            <person name="Daniel R."/>
            <person name="Brune A."/>
        </authorList>
    </citation>
    <scope>NUCLEOTIDE SEQUENCE [LARGE SCALE GENOMIC DNA]</scope>
    <source>
        <strain evidence="5">Mpt1</strain>
    </source>
</reference>
<dbReference type="OrthoDB" id="135877at2157"/>
<dbReference type="GeneID" id="24818170"/>
<evidence type="ECO:0000313" key="4">
    <source>
        <dbReference type="EMBL" id="AIZ56393.1"/>
    </source>
</evidence>
<dbReference type="HOGENOM" id="CLU_069356_29_2_2"/>
<gene>
    <name evidence="4" type="ORF">Mpt1_c05010</name>
</gene>
<dbReference type="InterPro" id="IPR009057">
    <property type="entry name" value="Homeodomain-like_sf"/>
</dbReference>
<dbReference type="GO" id="GO:0000976">
    <property type="term" value="F:transcription cis-regulatory region binding"/>
    <property type="evidence" value="ECO:0007669"/>
    <property type="project" value="TreeGrafter"/>
</dbReference>
<feature type="domain" description="HTH tetR-type" evidence="3">
    <location>
        <begin position="12"/>
        <end position="72"/>
    </location>
</feature>
<name>A0A0A7LBJ8_9ARCH</name>
<dbReference type="PRINTS" id="PR00455">
    <property type="entry name" value="HTHTETR"/>
</dbReference>
<dbReference type="Proteomes" id="UP000030787">
    <property type="component" value="Chromosome"/>
</dbReference>
<evidence type="ECO:0000259" key="3">
    <source>
        <dbReference type="PROSITE" id="PS50977"/>
    </source>
</evidence>
<dbReference type="PANTHER" id="PTHR30055:SF211">
    <property type="entry name" value="TRANSCRIPTIONAL REGULATOR, TETR FAMILY"/>
    <property type="match status" value="1"/>
</dbReference>
<accession>A0A0A7LBJ8</accession>
<dbReference type="InterPro" id="IPR050109">
    <property type="entry name" value="HTH-type_TetR-like_transc_reg"/>
</dbReference>
<evidence type="ECO:0000313" key="5">
    <source>
        <dbReference type="Proteomes" id="UP000030787"/>
    </source>
</evidence>
<dbReference type="PROSITE" id="PS50977">
    <property type="entry name" value="HTH_TETR_2"/>
    <property type="match status" value="1"/>
</dbReference>
<dbReference type="Gene3D" id="1.10.357.10">
    <property type="entry name" value="Tetracycline Repressor, domain 2"/>
    <property type="match status" value="1"/>
</dbReference>
<dbReference type="STRING" id="1577791.Mpt1_c05010"/>
<dbReference type="AlphaFoldDB" id="A0A0A7LBJ8"/>
<dbReference type="EMBL" id="CP010070">
    <property type="protein sequence ID" value="AIZ56393.1"/>
    <property type="molecule type" value="Genomic_DNA"/>
</dbReference>
<evidence type="ECO:0000256" key="1">
    <source>
        <dbReference type="ARBA" id="ARBA00023125"/>
    </source>
</evidence>
<organism evidence="4 5">
    <name type="scientific">Candidatus Methanoplasma termitum</name>
    <dbReference type="NCBI Taxonomy" id="1577791"/>
    <lineage>
        <taxon>Archaea</taxon>
        <taxon>Methanobacteriati</taxon>
        <taxon>Thermoplasmatota</taxon>
        <taxon>Thermoplasmata</taxon>
        <taxon>Methanomassiliicoccales</taxon>
        <taxon>Methanomassiliicoccaceae</taxon>
        <taxon>Candidatus Methanoplasma</taxon>
    </lineage>
</organism>
<dbReference type="SUPFAM" id="SSF46689">
    <property type="entry name" value="Homeodomain-like"/>
    <property type="match status" value="1"/>
</dbReference>
<keyword evidence="1 2" id="KW-0238">DNA-binding</keyword>
<dbReference type="PANTHER" id="PTHR30055">
    <property type="entry name" value="HTH-TYPE TRANSCRIPTIONAL REGULATOR RUTR"/>
    <property type="match status" value="1"/>
</dbReference>
<evidence type="ECO:0000256" key="2">
    <source>
        <dbReference type="PROSITE-ProRule" id="PRU00335"/>
    </source>
</evidence>
<sequence>MVTGTTQNKKSDRTKTEIIRAATDLFARNGYEYTTIEDILREWGGSKGSLYYYFKSKEEILDAVVQTLVENEEERIRDILSENEFGTLEMLNLFLAACLGRNRQLYGLEAEIYRSRNITLSYRIAKMYIERSILLLEPIIRKGVDEGFFKTDHPAETIEFALIVEEFVFKYPMFECGDEQYLRKISAYQSLLENMLGLERGSLDQLSDFCEIIKNNQRRGIHDKV</sequence>
<dbReference type="RefSeq" id="WP_048111781.1">
    <property type="nucleotide sequence ID" value="NZ_CP010070.1"/>
</dbReference>
<dbReference type="GO" id="GO:0003700">
    <property type="term" value="F:DNA-binding transcription factor activity"/>
    <property type="evidence" value="ECO:0007669"/>
    <property type="project" value="TreeGrafter"/>
</dbReference>
<keyword evidence="5" id="KW-1185">Reference proteome</keyword>
<dbReference type="Pfam" id="PF00440">
    <property type="entry name" value="TetR_N"/>
    <property type="match status" value="1"/>
</dbReference>
<proteinExistence type="predicted"/>
<dbReference type="InterPro" id="IPR001647">
    <property type="entry name" value="HTH_TetR"/>
</dbReference>
<dbReference type="KEGG" id="mear:Mpt1_c05010"/>
<feature type="DNA-binding region" description="H-T-H motif" evidence="2">
    <location>
        <begin position="35"/>
        <end position="54"/>
    </location>
</feature>